<reference evidence="1 2" key="2">
    <citation type="submission" date="2014-10" db="EMBL/GenBank/DDBJ databases">
        <title>Comparative genomics of the Paenibacillus odorifer group.</title>
        <authorList>
            <person name="Tsai Y.-C."/>
            <person name="Martin N."/>
            <person name="Korlach J."/>
            <person name="Wiedmann M."/>
        </authorList>
    </citation>
    <scope>NUCLEOTIDE SEQUENCE [LARGE SCALE GENOMIC DNA]</scope>
    <source>
        <strain evidence="1 2">DSM 18334</strain>
    </source>
</reference>
<gene>
    <name evidence="1" type="ORF">PWYN_26255</name>
</gene>
<dbReference type="SUPFAM" id="SSF48371">
    <property type="entry name" value="ARM repeat"/>
    <property type="match status" value="1"/>
</dbReference>
<protein>
    <recommendedName>
        <fullName evidence="3">DNA alkylation repair protein</fullName>
    </recommendedName>
</protein>
<accession>A0A098M941</accession>
<name>A0A098M941_9BACL</name>
<reference evidence="1 2" key="1">
    <citation type="submission" date="2014-08" db="EMBL/GenBank/DDBJ databases">
        <authorList>
            <person name="den Bakker H.C."/>
        </authorList>
    </citation>
    <scope>NUCLEOTIDE SEQUENCE [LARGE SCALE GENOMIC DNA]</scope>
    <source>
        <strain evidence="1 2">DSM 18334</strain>
    </source>
</reference>
<dbReference type="EMBL" id="JQCR01000003">
    <property type="protein sequence ID" value="KGE18047.1"/>
    <property type="molecule type" value="Genomic_DNA"/>
</dbReference>
<evidence type="ECO:0008006" key="3">
    <source>
        <dbReference type="Google" id="ProtNLM"/>
    </source>
</evidence>
<comment type="caution">
    <text evidence="1">The sequence shown here is derived from an EMBL/GenBank/DDBJ whole genome shotgun (WGS) entry which is preliminary data.</text>
</comment>
<evidence type="ECO:0000313" key="2">
    <source>
        <dbReference type="Proteomes" id="UP000029734"/>
    </source>
</evidence>
<sequence>MAEPLKAMYNEDFLRRFGQQVHAVHGTFDTEGFIATTMASPWDELELKARMRRITESLGTHLNLPYAEALEVLFTIEEECVGFPYLFFPDFVEVFGQAEEDWDLSMKALERFTSKSSAEFAVRPFLLREPEKMMRQMEIWSKHPGEHVRRLASEGCRPRLPWGQALPMFKNDPAPVLPVLEQLKADTSLYVRKSVANHLNDIAKDHPEVVLEVARRWKGVHPNTDWIVRHGCRTLIRRADPEIMSLFGYATSEESSPLTVGASILVDPRVVQIGGSCTLNFELSIREGESARIRIEYGIDFVKATGRTSRKLFLLSDKTVPGGTSLKGTRTHRWSDLTTRRHYAGEHKIALLVNGIEVAFAIISLHPQALNQ</sequence>
<evidence type="ECO:0000313" key="1">
    <source>
        <dbReference type="EMBL" id="KGE18047.1"/>
    </source>
</evidence>
<dbReference type="eggNOG" id="COG4335">
    <property type="taxonomic scope" value="Bacteria"/>
</dbReference>
<dbReference type="Gene3D" id="1.25.40.290">
    <property type="entry name" value="ARM repeat domains"/>
    <property type="match status" value="1"/>
</dbReference>
<dbReference type="RefSeq" id="WP_036657771.1">
    <property type="nucleotide sequence ID" value="NZ_JQCR01000003.1"/>
</dbReference>
<organism evidence="1 2">
    <name type="scientific">Paenibacillus wynnii</name>
    <dbReference type="NCBI Taxonomy" id="268407"/>
    <lineage>
        <taxon>Bacteria</taxon>
        <taxon>Bacillati</taxon>
        <taxon>Bacillota</taxon>
        <taxon>Bacilli</taxon>
        <taxon>Bacillales</taxon>
        <taxon>Paenibacillaceae</taxon>
        <taxon>Paenibacillus</taxon>
    </lineage>
</organism>
<proteinExistence type="predicted"/>
<dbReference type="AlphaFoldDB" id="A0A098M941"/>
<dbReference type="InterPro" id="IPR016024">
    <property type="entry name" value="ARM-type_fold"/>
</dbReference>
<dbReference type="STRING" id="268407.PWYN_26255"/>
<dbReference type="OrthoDB" id="9797162at2"/>
<dbReference type="Proteomes" id="UP000029734">
    <property type="component" value="Unassembled WGS sequence"/>
</dbReference>
<keyword evidence="2" id="KW-1185">Reference proteome</keyword>